<evidence type="ECO:0000256" key="5">
    <source>
        <dbReference type="ARBA" id="ARBA00022741"/>
    </source>
</evidence>
<comment type="similarity">
    <text evidence="2">Belongs to the ABC transporter superfamily.</text>
</comment>
<protein>
    <submittedName>
        <fullName evidence="9">Oligopeptide transport ATP-binding protein OppD</fullName>
    </submittedName>
</protein>
<evidence type="ECO:0000256" key="4">
    <source>
        <dbReference type="ARBA" id="ARBA00022475"/>
    </source>
</evidence>
<dbReference type="PROSITE" id="PS50893">
    <property type="entry name" value="ABC_TRANSPORTER_2"/>
    <property type="match status" value="1"/>
</dbReference>
<dbReference type="FunFam" id="3.40.50.300:FF:000016">
    <property type="entry name" value="Oligopeptide ABC transporter ATP-binding component"/>
    <property type="match status" value="1"/>
</dbReference>
<evidence type="ECO:0000256" key="2">
    <source>
        <dbReference type="ARBA" id="ARBA00005417"/>
    </source>
</evidence>
<dbReference type="EMBL" id="AWSU01000341">
    <property type="protein sequence ID" value="ERI74217.1"/>
    <property type="molecule type" value="Genomic_DNA"/>
</dbReference>
<evidence type="ECO:0000256" key="7">
    <source>
        <dbReference type="ARBA" id="ARBA00023136"/>
    </source>
</evidence>
<keyword evidence="3" id="KW-0813">Transport</keyword>
<dbReference type="NCBIfam" id="TIGR01727">
    <property type="entry name" value="oligo_HPY"/>
    <property type="match status" value="1"/>
</dbReference>
<organism evidence="9 10">
    <name type="scientific">[Clostridium] symbiosum ATCC 14940</name>
    <dbReference type="NCBI Taxonomy" id="411472"/>
    <lineage>
        <taxon>Bacteria</taxon>
        <taxon>Bacillati</taxon>
        <taxon>Bacillota</taxon>
        <taxon>Clostridia</taxon>
        <taxon>Lachnospirales</taxon>
        <taxon>Lachnospiraceae</taxon>
        <taxon>Otoolea</taxon>
    </lineage>
</organism>
<keyword evidence="4" id="KW-1003">Cell membrane</keyword>
<dbReference type="Gene3D" id="3.40.50.300">
    <property type="entry name" value="P-loop containing nucleotide triphosphate hydrolases"/>
    <property type="match status" value="1"/>
</dbReference>
<dbReference type="PANTHER" id="PTHR43297:SF2">
    <property type="entry name" value="DIPEPTIDE TRANSPORT ATP-BINDING PROTEIN DPPD"/>
    <property type="match status" value="1"/>
</dbReference>
<dbReference type="Pfam" id="PF00005">
    <property type="entry name" value="ABC_tran"/>
    <property type="match status" value="1"/>
</dbReference>
<dbReference type="SMART" id="SM00382">
    <property type="entry name" value="AAA"/>
    <property type="match status" value="1"/>
</dbReference>
<dbReference type="SUPFAM" id="SSF52540">
    <property type="entry name" value="P-loop containing nucleoside triphosphate hydrolases"/>
    <property type="match status" value="1"/>
</dbReference>
<dbReference type="GO" id="GO:0005886">
    <property type="term" value="C:plasma membrane"/>
    <property type="evidence" value="ECO:0007669"/>
    <property type="project" value="UniProtKB-SubCell"/>
</dbReference>
<dbReference type="InterPro" id="IPR027417">
    <property type="entry name" value="P-loop_NTPase"/>
</dbReference>
<comment type="caution">
    <text evidence="9">The sequence shown here is derived from an EMBL/GenBank/DDBJ whole genome shotgun (WGS) entry which is preliminary data.</text>
</comment>
<dbReference type="Proteomes" id="UP000016491">
    <property type="component" value="Unassembled WGS sequence"/>
</dbReference>
<dbReference type="InterPro" id="IPR003439">
    <property type="entry name" value="ABC_transporter-like_ATP-bd"/>
</dbReference>
<evidence type="ECO:0000256" key="3">
    <source>
        <dbReference type="ARBA" id="ARBA00022448"/>
    </source>
</evidence>
<sequence length="352" mass="38798">MLRRFERENQAAEKESGYMEHLLEIKDLKVEFPSKAGNIHAVNGVNLYVDEGEILGVVGESGCGKSVTLSNVLGLVEAPPAVISGEICFNGENILYKKDKEFRKIRGKEIAMIFQDPMNCLDPVIRVGKQIMEMLLEHEDMDKKQAYDEAVKLLKVVGIPDPEIRMSSYPHQLSGGMCQRVMIAIALACKPKLLLADEPTTALDVTIQAQILGLLKSIRDQFGTSIIIVTHDLGVVATLAQRIAVFYGGKVVEEAATRAIFKNPTHPYTKGLIACVPSLAAGDEDLNVIEGNVPDLSNMPPGCPFHPRCRYASDECKSGELERLKVSEGHYTLCRNYRETENAATGKQLQKE</sequence>
<accession>A0ABC9TSQ1</accession>
<dbReference type="InterPro" id="IPR017871">
    <property type="entry name" value="ABC_transporter-like_CS"/>
</dbReference>
<feature type="domain" description="ABC transporter" evidence="8">
    <location>
        <begin position="23"/>
        <end position="273"/>
    </location>
</feature>
<proteinExistence type="inferred from homology"/>
<name>A0ABC9TSQ1_CLOSY</name>
<comment type="subcellular location">
    <subcellularLocation>
        <location evidence="1">Cell membrane</location>
        <topology evidence="1">Peripheral membrane protein</topology>
    </subcellularLocation>
</comment>
<dbReference type="InterPro" id="IPR050388">
    <property type="entry name" value="ABC_Ni/Peptide_Import"/>
</dbReference>
<evidence type="ECO:0000256" key="1">
    <source>
        <dbReference type="ARBA" id="ARBA00004202"/>
    </source>
</evidence>
<dbReference type="InterPro" id="IPR013563">
    <property type="entry name" value="Oligopep_ABC_C"/>
</dbReference>
<dbReference type="PANTHER" id="PTHR43297">
    <property type="entry name" value="OLIGOPEPTIDE TRANSPORT ATP-BINDING PROTEIN APPD"/>
    <property type="match status" value="1"/>
</dbReference>
<evidence type="ECO:0000259" key="8">
    <source>
        <dbReference type="PROSITE" id="PS50893"/>
    </source>
</evidence>
<evidence type="ECO:0000256" key="6">
    <source>
        <dbReference type="ARBA" id="ARBA00022840"/>
    </source>
</evidence>
<dbReference type="Pfam" id="PF08352">
    <property type="entry name" value="oligo_HPY"/>
    <property type="match status" value="1"/>
</dbReference>
<keyword evidence="7" id="KW-0472">Membrane</keyword>
<evidence type="ECO:0000313" key="9">
    <source>
        <dbReference type="EMBL" id="ERI74217.1"/>
    </source>
</evidence>
<keyword evidence="6 9" id="KW-0067">ATP-binding</keyword>
<evidence type="ECO:0000313" key="10">
    <source>
        <dbReference type="Proteomes" id="UP000016491"/>
    </source>
</evidence>
<dbReference type="GO" id="GO:0005524">
    <property type="term" value="F:ATP binding"/>
    <property type="evidence" value="ECO:0007669"/>
    <property type="project" value="UniProtKB-KW"/>
</dbReference>
<gene>
    <name evidence="9" type="ORF">CLOSYM_04237</name>
</gene>
<dbReference type="PROSITE" id="PS00211">
    <property type="entry name" value="ABC_TRANSPORTER_1"/>
    <property type="match status" value="1"/>
</dbReference>
<reference evidence="9 10" key="1">
    <citation type="submission" date="2013-07" db="EMBL/GenBank/DDBJ databases">
        <authorList>
            <person name="Weinstock G."/>
            <person name="Sodergren E."/>
            <person name="Wylie T."/>
            <person name="Fulton L."/>
            <person name="Fulton R."/>
            <person name="Fronick C."/>
            <person name="O'Laughlin M."/>
            <person name="Godfrey J."/>
            <person name="Miner T."/>
            <person name="Herter B."/>
            <person name="Appelbaum E."/>
            <person name="Cordes M."/>
            <person name="Lek S."/>
            <person name="Wollam A."/>
            <person name="Pepin K.H."/>
            <person name="Palsikar V.B."/>
            <person name="Mitreva M."/>
            <person name="Wilson R.K."/>
        </authorList>
    </citation>
    <scope>NUCLEOTIDE SEQUENCE [LARGE SCALE GENOMIC DNA]</scope>
    <source>
        <strain evidence="9 10">ATCC 14940</strain>
    </source>
</reference>
<dbReference type="CDD" id="cd03257">
    <property type="entry name" value="ABC_NikE_OppD_transporters"/>
    <property type="match status" value="1"/>
</dbReference>
<dbReference type="AlphaFoldDB" id="A0ABC9TSQ1"/>
<dbReference type="InterPro" id="IPR003593">
    <property type="entry name" value="AAA+_ATPase"/>
</dbReference>
<keyword evidence="5" id="KW-0547">Nucleotide-binding</keyword>